<dbReference type="GO" id="GO:0006508">
    <property type="term" value="P:proteolysis"/>
    <property type="evidence" value="ECO:0007669"/>
    <property type="project" value="UniProtKB-KW"/>
</dbReference>
<dbReference type="InterPro" id="IPR001563">
    <property type="entry name" value="Peptidase_S10"/>
</dbReference>
<keyword evidence="2 6" id="KW-0121">Carboxypeptidase</keyword>
<dbReference type="GO" id="GO:0000324">
    <property type="term" value="C:fungal-type vacuole"/>
    <property type="evidence" value="ECO:0007669"/>
    <property type="project" value="TreeGrafter"/>
</dbReference>
<dbReference type="Proteomes" id="UP000284375">
    <property type="component" value="Unassembled WGS sequence"/>
</dbReference>
<reference evidence="7 8" key="1">
    <citation type="submission" date="2015-09" db="EMBL/GenBank/DDBJ databases">
        <title>Host preference determinants of Valsa canker pathogens revealed by comparative genomics.</title>
        <authorList>
            <person name="Yin Z."/>
            <person name="Huang L."/>
        </authorList>
    </citation>
    <scope>NUCLEOTIDE SEQUENCE [LARGE SCALE GENOMIC DNA]</scope>
    <source>
        <strain evidence="7 8">YSFL</strain>
    </source>
</reference>
<dbReference type="InterPro" id="IPR018202">
    <property type="entry name" value="Ser_caboxypep_ser_AS"/>
</dbReference>
<keyword evidence="8" id="KW-1185">Reference proteome</keyword>
<feature type="chain" id="PRO_5018811553" description="Carboxypeptidase" evidence="6">
    <location>
        <begin position="21"/>
        <end position="515"/>
    </location>
</feature>
<comment type="similarity">
    <text evidence="1 6">Belongs to the peptidase S10 family.</text>
</comment>
<dbReference type="PANTHER" id="PTHR11802">
    <property type="entry name" value="SERINE PROTEASE FAMILY S10 SERINE CARBOXYPEPTIDASE"/>
    <property type="match status" value="1"/>
</dbReference>
<gene>
    <name evidence="7" type="ORF">VSDG_09850</name>
</gene>
<evidence type="ECO:0000256" key="4">
    <source>
        <dbReference type="ARBA" id="ARBA00022801"/>
    </source>
</evidence>
<dbReference type="PANTHER" id="PTHR11802:SF453">
    <property type="entry name" value="S1, PUTATIVE-RELATED"/>
    <property type="match status" value="1"/>
</dbReference>
<dbReference type="PROSITE" id="PS00131">
    <property type="entry name" value="CARBOXYPEPT_SER_SER"/>
    <property type="match status" value="1"/>
</dbReference>
<evidence type="ECO:0000313" key="7">
    <source>
        <dbReference type="EMBL" id="ROV87442.1"/>
    </source>
</evidence>
<sequence>MRLSAPILCLGLAGLPAAIAASWHKPESVPLRATTSNARILKRETAGITYSVYEHATTNSTMEFVEDSGICETTPGVKTYSGYLSVGTNMSMWFWFFEARNNASTAPVTLWLNGGPGCSSMIGLFQENGPCHFVNGSDEPSLNPYSWNEYANMLYVDQPINTGFSFGDDEATSTVTAAPFVWKFLQAFFEAFPVYESRDFGLWTESYGGHYGPEFAEYFETQNKAINNGTVTGEVIDIVALGINNGWIDPVIQYQAYVDFGYNNSWRQLINDTQYPELQKAYETQCLPLLERCPDETGTDKACYNAGSSCYRYVEGVVENGPPDYPDFDAYDIREPSDDAYPPETYFDYLRRPDIMQAIGAKVTYERCPDAPYYKITDTGDQARSFLGSLSTVVQSGISTLIWAGDADWICNYLGVERSVNKVVYTGTAEFQAAALEEYMFNGTSYGQYKTVGNLNYLKVHAAGHEVPYYRELLPMNIDWDFWILSADKRPGRTEPEISLQAFRQIMQKQPLSST</sequence>
<keyword evidence="4 6" id="KW-0378">Hydrolase</keyword>
<evidence type="ECO:0000256" key="3">
    <source>
        <dbReference type="ARBA" id="ARBA00022670"/>
    </source>
</evidence>
<accession>A0A423V9C2</accession>
<dbReference type="InterPro" id="IPR029058">
    <property type="entry name" value="AB_hydrolase_fold"/>
</dbReference>
<feature type="signal peptide" evidence="6">
    <location>
        <begin position="1"/>
        <end position="20"/>
    </location>
</feature>
<comment type="caution">
    <text evidence="7">The sequence shown here is derived from an EMBL/GenBank/DDBJ whole genome shotgun (WGS) entry which is preliminary data.</text>
</comment>
<evidence type="ECO:0000256" key="1">
    <source>
        <dbReference type="ARBA" id="ARBA00009431"/>
    </source>
</evidence>
<evidence type="ECO:0000256" key="6">
    <source>
        <dbReference type="RuleBase" id="RU361156"/>
    </source>
</evidence>
<keyword evidence="3 6" id="KW-0645">Protease</keyword>
<dbReference type="Pfam" id="PF00450">
    <property type="entry name" value="Peptidase_S10"/>
    <property type="match status" value="1"/>
</dbReference>
<dbReference type="EMBL" id="LJZO01000083">
    <property type="protein sequence ID" value="ROV87442.1"/>
    <property type="molecule type" value="Genomic_DNA"/>
</dbReference>
<evidence type="ECO:0000256" key="5">
    <source>
        <dbReference type="ARBA" id="ARBA00023180"/>
    </source>
</evidence>
<dbReference type="OrthoDB" id="443318at2759"/>
<dbReference type="Gene3D" id="1.10.287.410">
    <property type="match status" value="1"/>
</dbReference>
<dbReference type="EC" id="3.4.16.-" evidence="6"/>
<organism evidence="7 8">
    <name type="scientific">Cytospora chrysosperma</name>
    <name type="common">Cytospora canker fungus</name>
    <name type="synonym">Sphaeria chrysosperma</name>
    <dbReference type="NCBI Taxonomy" id="252740"/>
    <lineage>
        <taxon>Eukaryota</taxon>
        <taxon>Fungi</taxon>
        <taxon>Dikarya</taxon>
        <taxon>Ascomycota</taxon>
        <taxon>Pezizomycotina</taxon>
        <taxon>Sordariomycetes</taxon>
        <taxon>Sordariomycetidae</taxon>
        <taxon>Diaporthales</taxon>
        <taxon>Cytosporaceae</taxon>
        <taxon>Cytospora</taxon>
    </lineage>
</organism>
<dbReference type="STRING" id="252740.A0A423V9C2"/>
<name>A0A423V9C2_CYTCH</name>
<dbReference type="SUPFAM" id="SSF53474">
    <property type="entry name" value="alpha/beta-Hydrolases"/>
    <property type="match status" value="1"/>
</dbReference>
<keyword evidence="6" id="KW-0732">Signal</keyword>
<dbReference type="Gene3D" id="3.40.50.1820">
    <property type="entry name" value="alpha/beta hydrolase"/>
    <property type="match status" value="1"/>
</dbReference>
<dbReference type="GO" id="GO:0004185">
    <property type="term" value="F:serine-type carboxypeptidase activity"/>
    <property type="evidence" value="ECO:0007669"/>
    <property type="project" value="UniProtKB-UniRule"/>
</dbReference>
<evidence type="ECO:0000313" key="8">
    <source>
        <dbReference type="Proteomes" id="UP000284375"/>
    </source>
</evidence>
<dbReference type="AlphaFoldDB" id="A0A423V9C2"/>
<keyword evidence="5" id="KW-0325">Glycoprotein</keyword>
<evidence type="ECO:0000256" key="2">
    <source>
        <dbReference type="ARBA" id="ARBA00022645"/>
    </source>
</evidence>
<proteinExistence type="inferred from homology"/>
<dbReference type="PRINTS" id="PR00724">
    <property type="entry name" value="CRBOXYPTASEC"/>
</dbReference>
<protein>
    <recommendedName>
        <fullName evidence="6">Carboxypeptidase</fullName>
        <ecNumber evidence="6">3.4.16.-</ecNumber>
    </recommendedName>
</protein>